<dbReference type="GO" id="GO:0020037">
    <property type="term" value="F:heme binding"/>
    <property type="evidence" value="ECO:0007669"/>
    <property type="project" value="InterPro"/>
</dbReference>
<dbReference type="InterPro" id="IPR001128">
    <property type="entry name" value="Cyt_P450"/>
</dbReference>
<dbReference type="PANTHER" id="PTHR24291">
    <property type="entry name" value="CYTOCHROME P450 FAMILY 4"/>
    <property type="match status" value="1"/>
</dbReference>
<dbReference type="FunFam" id="1.10.630.10:FF:000035">
    <property type="entry name" value="CYtochrome P450 family"/>
    <property type="match status" value="3"/>
</dbReference>
<keyword evidence="13" id="KW-0472">Membrane</keyword>
<keyword evidence="12" id="KW-0503">Monooxygenase</keyword>
<dbReference type="PROSITE" id="PS00086">
    <property type="entry name" value="CYTOCHROME_P450"/>
    <property type="match status" value="3"/>
</dbReference>
<dbReference type="CDD" id="cd20628">
    <property type="entry name" value="CYP4"/>
    <property type="match status" value="3"/>
</dbReference>
<evidence type="ECO:0000313" key="15">
    <source>
        <dbReference type="EnsemblMetazoa" id="PPA04147.1"/>
    </source>
</evidence>
<keyword evidence="11 14" id="KW-0408">Iron</keyword>
<gene>
    <name evidence="15" type="primary">WBGene00093701</name>
</gene>
<dbReference type="Gene3D" id="2.60.120.10">
    <property type="entry name" value="Jelly Rolls"/>
    <property type="match status" value="1"/>
</dbReference>
<evidence type="ECO:0000256" key="5">
    <source>
        <dbReference type="ARBA" id="ARBA00010617"/>
    </source>
</evidence>
<dbReference type="InterPro" id="IPR050196">
    <property type="entry name" value="Cytochrome_P450_Monoox"/>
</dbReference>
<protein>
    <submittedName>
        <fullName evidence="15">Cytochrome P450</fullName>
    </submittedName>
</protein>
<evidence type="ECO:0000256" key="2">
    <source>
        <dbReference type="ARBA" id="ARBA00003690"/>
    </source>
</evidence>
<dbReference type="PRINTS" id="PR00463">
    <property type="entry name" value="EP450I"/>
</dbReference>
<evidence type="ECO:0000313" key="16">
    <source>
        <dbReference type="Proteomes" id="UP000005239"/>
    </source>
</evidence>
<dbReference type="EnsemblMetazoa" id="PPA04147.1">
    <property type="protein sequence ID" value="PPA04147.1"/>
    <property type="gene ID" value="WBGene00093701"/>
</dbReference>
<evidence type="ECO:0000256" key="1">
    <source>
        <dbReference type="ARBA" id="ARBA00001971"/>
    </source>
</evidence>
<dbReference type="PRINTS" id="PR00385">
    <property type="entry name" value="P450"/>
</dbReference>
<keyword evidence="8" id="KW-0256">Endoplasmic reticulum</keyword>
<dbReference type="InterPro" id="IPR004313">
    <property type="entry name" value="ARD"/>
</dbReference>
<comment type="function">
    <text evidence="2">May be involved in the metabolism of insect hormones and in the breakdown of synthetic insecticides.</text>
</comment>
<dbReference type="PANTHER" id="PTHR24291:SF130">
    <property type="entry name" value="CYTOCHROME P450 FAMILY"/>
    <property type="match status" value="1"/>
</dbReference>
<keyword evidence="10" id="KW-0560">Oxidoreductase</keyword>
<dbReference type="InterPro" id="IPR002401">
    <property type="entry name" value="Cyt_P450_E_grp-I"/>
</dbReference>
<accession>A0A8R1Y6T7</accession>
<reference evidence="15" key="2">
    <citation type="submission" date="2022-06" db="UniProtKB">
        <authorList>
            <consortium name="EnsemblMetazoa"/>
        </authorList>
    </citation>
    <scope>IDENTIFICATION</scope>
    <source>
        <strain evidence="15">PS312</strain>
    </source>
</reference>
<evidence type="ECO:0000256" key="6">
    <source>
        <dbReference type="ARBA" id="ARBA00022617"/>
    </source>
</evidence>
<dbReference type="Gene3D" id="1.10.630.10">
    <property type="entry name" value="Cytochrome P450"/>
    <property type="match status" value="3"/>
</dbReference>
<evidence type="ECO:0000256" key="14">
    <source>
        <dbReference type="PIRSR" id="PIRSR602401-1"/>
    </source>
</evidence>
<dbReference type="InterPro" id="IPR017972">
    <property type="entry name" value="Cyt_P450_CS"/>
</dbReference>
<organism evidence="15 16">
    <name type="scientific">Pristionchus pacificus</name>
    <name type="common">Parasitic nematode worm</name>
    <dbReference type="NCBI Taxonomy" id="54126"/>
    <lineage>
        <taxon>Eukaryota</taxon>
        <taxon>Metazoa</taxon>
        <taxon>Ecdysozoa</taxon>
        <taxon>Nematoda</taxon>
        <taxon>Chromadorea</taxon>
        <taxon>Rhabditida</taxon>
        <taxon>Rhabditina</taxon>
        <taxon>Diplogasteromorpha</taxon>
        <taxon>Diplogasteroidea</taxon>
        <taxon>Neodiplogasteridae</taxon>
        <taxon>Pristionchus</taxon>
    </lineage>
</organism>
<evidence type="ECO:0000256" key="13">
    <source>
        <dbReference type="ARBA" id="ARBA00023136"/>
    </source>
</evidence>
<evidence type="ECO:0000256" key="8">
    <source>
        <dbReference type="ARBA" id="ARBA00022824"/>
    </source>
</evidence>
<feature type="binding site" description="axial binding residue" evidence="14">
    <location>
        <position position="1035"/>
    </location>
    <ligand>
        <name>heme</name>
        <dbReference type="ChEBI" id="CHEBI:30413"/>
    </ligand>
    <ligandPart>
        <name>Fe</name>
        <dbReference type="ChEBI" id="CHEBI:18248"/>
    </ligandPart>
</feature>
<dbReference type="Proteomes" id="UP000005239">
    <property type="component" value="Unassembled WGS sequence"/>
</dbReference>
<evidence type="ECO:0000256" key="7">
    <source>
        <dbReference type="ARBA" id="ARBA00022723"/>
    </source>
</evidence>
<dbReference type="SUPFAM" id="SSF48264">
    <property type="entry name" value="Cytochrome P450"/>
    <property type="match status" value="3"/>
</dbReference>
<evidence type="ECO:0000256" key="9">
    <source>
        <dbReference type="ARBA" id="ARBA00022848"/>
    </source>
</evidence>
<proteinExistence type="inferred from homology"/>
<dbReference type="SUPFAM" id="SSF51182">
    <property type="entry name" value="RmlC-like cupins"/>
    <property type="match status" value="1"/>
</dbReference>
<dbReference type="GO" id="GO:0005789">
    <property type="term" value="C:endoplasmic reticulum membrane"/>
    <property type="evidence" value="ECO:0007669"/>
    <property type="project" value="UniProtKB-SubCell"/>
</dbReference>
<dbReference type="InterPro" id="IPR036396">
    <property type="entry name" value="Cyt_P450_sf"/>
</dbReference>
<comment type="subcellular location">
    <subcellularLocation>
        <location evidence="4">Endoplasmic reticulum membrane</location>
        <topology evidence="4">Peripheral membrane protein</topology>
    </subcellularLocation>
    <subcellularLocation>
        <location evidence="3">Microsome membrane</location>
        <topology evidence="3">Peripheral membrane protein</topology>
    </subcellularLocation>
</comment>
<dbReference type="GO" id="GO:0004497">
    <property type="term" value="F:monooxygenase activity"/>
    <property type="evidence" value="ECO:0007669"/>
    <property type="project" value="UniProtKB-KW"/>
</dbReference>
<name>A0A2A6BE71_PRIPA</name>
<sequence>MVHIWEKDPFPHGDPRLPHHIFPPRRLTPDDLFKKTGANVWKVNISDPVSVSKRVTTLKLERGFGREDIFIVDATNSNNFAERLDELYTIRAYRDEQAKMILDGEIYFDIENGDGWIRVLCEAGDLLTIPENKAFRMTTTPKTKIILIHRHTMIFFLILIGIFILFFPRFLRFVQIVRHKKKYSAKVPGDEGLLFLGHIFDFEMDPTVMPNRLVVKMNKMVKESGVQIMKLWFFHDNLYVPTNGETIKHVLDSNEEITKGEEYDILVPWLGKGLLISTGDKWRSRRKMLTPTFHFSMLDGYISTMNRHAKMCVELLEEKAGNKVDMYPIVKMCALDIICETTMGKELDSQRQPKQPYVEAIVNLMSLGTEINMKFYLWPKFMRYVLGVQQKFDYSLAIAHNFTRTVIAERSEALERGEVESNKRAFLDMLLELKDKHSLSDEDIREEVDTFMFEGHDTTASGMGWTVWCMACNQEIQERAYNEIMEVLGDDPDRDLTREDMGKLIYLERCIKESMRIFPPVPFVSRQLQNDLQCGEYLLPQHANMSISPFVIHRNESIYPNAMQYNPDNFLPEKVATRNAYDYIPFSAGPRNCIGQKFAQYEEKIIMAWLLRRFRFESNDHKKRLSAKIPGDEGLFLFGHIFEFGMDPQIMPFRAVTKMNGWVKKSGIQLMKLWFFHDNSYVPTSGETLKYILDSNDEITKGDEYEVLVQWLGRGLLISTGDKWRTRRKMLTPTFHFSMLDGYISTMNRHSKICVDLLEDKCDSKVDMYPVVKMCALDIICETTMGKELDSQRQPNQPYVEAIVNLMRIGTEVGMKFYLWPQFMRYLLGVQQEFDRFNVVAQKFTRNVIAERSASLLKGDVESNKRAFLDLLLEQKERQNLSDEDIREEVDTFMFEGHDTTSSGLGWAVWCFACHPEIQQRAYEEVMEAIDNEPDRDLSREDMGKLEYLERCIKESMRLYPPVPFVSRQLQNDFTLGEYTIPQHANIAISPFTVHRNESIYPNANQYDPDRFLPEKVAARNAYDYIPFSAGPRNCIGQKFAMYEEKIILSWLLRRYRFETDEHKKRLSARIPGDEGSFILGHVTQLGFDPQVIASRIITKMNRENREIGHKLVKLWFLGENVYMPTCGETLKDILDSSEEITKGDEYAVFIPWLGRGLLTSTGDKWRSRRKMLTPTFHFSMLDGYVSTMNRHAKICVQLLEEKAGKEVDMYSVVKMCALDIICEAAMGKELDSQHHPNQPYVAAILDLVKLGTEIAIKFYLHIKIVRQIVGIEKAYGEAMVVAHAFTKTVIAERADALSRGEVERNKRAFLDMLLEQREKQNLSDEDIREEVDTFMFEGHDTTSAGLGWTIWCLANHPHVQERAYREVIEAFGDNCDLDIGREDMGKFAYLDRCIKEAMRIYPPVPFVSRQLTKDFPLGKYLLPVNSQVSISPFVVHRNESIYPNATQYDPDRFLPENVAARNAYDYIPFSAGPRNCIGQSPCFFLKYLVTFVATLKNGNLQDKNSLNSKRRLFLHGSFDRLNSHPNSFCSSKLKKKSELFRSFESQRYATEAILRPIDGIIVNVERR</sequence>
<reference evidence="16" key="1">
    <citation type="journal article" date="2008" name="Nat. Genet.">
        <title>The Pristionchus pacificus genome provides a unique perspective on nematode lifestyle and parasitism.</title>
        <authorList>
            <person name="Dieterich C."/>
            <person name="Clifton S.W."/>
            <person name="Schuster L.N."/>
            <person name="Chinwalla A."/>
            <person name="Delehaunty K."/>
            <person name="Dinkelacker I."/>
            <person name="Fulton L."/>
            <person name="Fulton R."/>
            <person name="Godfrey J."/>
            <person name="Minx P."/>
            <person name="Mitreva M."/>
            <person name="Roeseler W."/>
            <person name="Tian H."/>
            <person name="Witte H."/>
            <person name="Yang S.P."/>
            <person name="Wilson R.K."/>
            <person name="Sommer R.J."/>
        </authorList>
    </citation>
    <scope>NUCLEOTIDE SEQUENCE [LARGE SCALE GENOMIC DNA]</scope>
    <source>
        <strain evidence="16">PS312</strain>
    </source>
</reference>
<dbReference type="InterPro" id="IPR014710">
    <property type="entry name" value="RmlC-like_jellyroll"/>
</dbReference>
<dbReference type="GO" id="GO:0010309">
    <property type="term" value="F:acireductone dioxygenase [iron(II)-requiring] activity"/>
    <property type="evidence" value="ECO:0007669"/>
    <property type="project" value="InterPro"/>
</dbReference>
<dbReference type="Pfam" id="PF00067">
    <property type="entry name" value="p450"/>
    <property type="match status" value="3"/>
</dbReference>
<comment type="similarity">
    <text evidence="5">Belongs to the cytochrome P450 family.</text>
</comment>
<keyword evidence="6 14" id="KW-0349">Heme</keyword>
<evidence type="ECO:0000256" key="10">
    <source>
        <dbReference type="ARBA" id="ARBA00023002"/>
    </source>
</evidence>
<keyword evidence="7 14" id="KW-0479">Metal-binding</keyword>
<accession>A0A2A6BE71</accession>
<keyword evidence="16" id="KW-1185">Reference proteome</keyword>
<evidence type="ECO:0000256" key="4">
    <source>
        <dbReference type="ARBA" id="ARBA00004406"/>
    </source>
</evidence>
<dbReference type="Pfam" id="PF03079">
    <property type="entry name" value="ARD"/>
    <property type="match status" value="1"/>
</dbReference>
<dbReference type="GO" id="GO:0005506">
    <property type="term" value="F:iron ion binding"/>
    <property type="evidence" value="ECO:0007669"/>
    <property type="project" value="InterPro"/>
</dbReference>
<dbReference type="InterPro" id="IPR011051">
    <property type="entry name" value="RmlC_Cupin_sf"/>
</dbReference>
<evidence type="ECO:0000256" key="12">
    <source>
        <dbReference type="ARBA" id="ARBA00023033"/>
    </source>
</evidence>
<dbReference type="GO" id="GO:0016705">
    <property type="term" value="F:oxidoreductase activity, acting on paired donors, with incorporation or reduction of molecular oxygen"/>
    <property type="evidence" value="ECO:0007669"/>
    <property type="project" value="InterPro"/>
</dbReference>
<keyword evidence="9" id="KW-0492">Microsome</keyword>
<evidence type="ECO:0000256" key="11">
    <source>
        <dbReference type="ARBA" id="ARBA00023004"/>
    </source>
</evidence>
<comment type="cofactor">
    <cofactor evidence="1 14">
        <name>heme</name>
        <dbReference type="ChEBI" id="CHEBI:30413"/>
    </cofactor>
</comment>
<evidence type="ECO:0000256" key="3">
    <source>
        <dbReference type="ARBA" id="ARBA00004174"/>
    </source>
</evidence>